<feature type="domain" description="AMP-dependent synthetase/ligase" evidence="7">
    <location>
        <begin position="61"/>
        <end position="157"/>
    </location>
</feature>
<dbReference type="Proteomes" id="UP001159641">
    <property type="component" value="Unassembled WGS sequence"/>
</dbReference>
<accession>A0AB34GJD2</accession>
<evidence type="ECO:0000256" key="6">
    <source>
        <dbReference type="ARBA" id="ARBA00048666"/>
    </source>
</evidence>
<evidence type="ECO:0000313" key="11">
    <source>
        <dbReference type="Proteomes" id="UP001159641"/>
    </source>
</evidence>
<dbReference type="GO" id="GO:0005886">
    <property type="term" value="C:plasma membrane"/>
    <property type="evidence" value="ECO:0007669"/>
    <property type="project" value="TreeGrafter"/>
</dbReference>
<dbReference type="EMBL" id="JAIQCJ010002082">
    <property type="protein sequence ID" value="KAJ8783556.1"/>
    <property type="molecule type" value="Genomic_DNA"/>
</dbReference>
<evidence type="ECO:0000256" key="4">
    <source>
        <dbReference type="ARBA" id="ARBA00036527"/>
    </source>
</evidence>
<evidence type="ECO:0000256" key="5">
    <source>
        <dbReference type="ARBA" id="ARBA00041297"/>
    </source>
</evidence>
<dbReference type="PANTHER" id="PTHR43107:SF4">
    <property type="entry name" value="LONG-CHAIN FATTY ACID TRANSPORT PROTEIN 2"/>
    <property type="match status" value="1"/>
</dbReference>
<dbReference type="Gene3D" id="3.40.50.12780">
    <property type="entry name" value="N-terminal domain of ligase-like"/>
    <property type="match status" value="1"/>
</dbReference>
<dbReference type="GO" id="GO:0005324">
    <property type="term" value="F:long-chain fatty acid transmembrane transporter activity"/>
    <property type="evidence" value="ECO:0007669"/>
    <property type="project" value="TreeGrafter"/>
</dbReference>
<evidence type="ECO:0000256" key="2">
    <source>
        <dbReference type="ARBA" id="ARBA00022598"/>
    </source>
</evidence>
<evidence type="ECO:0000256" key="1">
    <source>
        <dbReference type="ARBA" id="ARBA00006432"/>
    </source>
</evidence>
<comment type="caution">
    <text evidence="8">The sequence shown here is derived from an EMBL/GenBank/DDBJ whole genome shotgun (WGS) entry which is preliminary data.</text>
</comment>
<dbReference type="AlphaFoldDB" id="A0AB34GJD2"/>
<dbReference type="Pfam" id="PF00501">
    <property type="entry name" value="AMP-binding"/>
    <property type="match status" value="1"/>
</dbReference>
<keyword evidence="3" id="KW-0445">Lipid transport</keyword>
<evidence type="ECO:0000256" key="3">
    <source>
        <dbReference type="ARBA" id="ARBA00023055"/>
    </source>
</evidence>
<dbReference type="EMBL" id="JAIQCJ010002230">
    <property type="protein sequence ID" value="KAJ8779198.1"/>
    <property type="molecule type" value="Genomic_DNA"/>
</dbReference>
<organism evidence="8 11">
    <name type="scientific">Eschrichtius robustus</name>
    <name type="common">California gray whale</name>
    <name type="synonym">Eschrichtius gibbosus</name>
    <dbReference type="NCBI Taxonomy" id="9764"/>
    <lineage>
        <taxon>Eukaryota</taxon>
        <taxon>Metazoa</taxon>
        <taxon>Chordata</taxon>
        <taxon>Craniata</taxon>
        <taxon>Vertebrata</taxon>
        <taxon>Euteleostomi</taxon>
        <taxon>Mammalia</taxon>
        <taxon>Eutheria</taxon>
        <taxon>Laurasiatheria</taxon>
        <taxon>Artiodactyla</taxon>
        <taxon>Whippomorpha</taxon>
        <taxon>Cetacea</taxon>
        <taxon>Mysticeti</taxon>
        <taxon>Eschrichtiidae</taxon>
        <taxon>Eschrichtius</taxon>
    </lineage>
</organism>
<evidence type="ECO:0000259" key="7">
    <source>
        <dbReference type="Pfam" id="PF00501"/>
    </source>
</evidence>
<proteinExistence type="inferred from homology"/>
<dbReference type="GO" id="GO:0005778">
    <property type="term" value="C:peroxisomal membrane"/>
    <property type="evidence" value="ECO:0007669"/>
    <property type="project" value="TreeGrafter"/>
</dbReference>
<dbReference type="SUPFAM" id="SSF56801">
    <property type="entry name" value="Acetyl-CoA synthetase-like"/>
    <property type="match status" value="1"/>
</dbReference>
<dbReference type="GO" id="GO:0004467">
    <property type="term" value="F:long-chain fatty acid-CoA ligase activity"/>
    <property type="evidence" value="ECO:0007669"/>
    <property type="project" value="TreeGrafter"/>
</dbReference>
<dbReference type="InterPro" id="IPR042099">
    <property type="entry name" value="ANL_N_sf"/>
</dbReference>
<comment type="catalytic activity">
    <reaction evidence="6">
        <text>tetracosanoate + ATP + CoA = tetracosanoyl-CoA + AMP + diphosphate</text>
        <dbReference type="Rhea" id="RHEA:33639"/>
        <dbReference type="ChEBI" id="CHEBI:30616"/>
        <dbReference type="ChEBI" id="CHEBI:31014"/>
        <dbReference type="ChEBI" id="CHEBI:33019"/>
        <dbReference type="ChEBI" id="CHEBI:57287"/>
        <dbReference type="ChEBI" id="CHEBI:65052"/>
        <dbReference type="ChEBI" id="CHEBI:456215"/>
    </reaction>
    <physiologicalReaction direction="left-to-right" evidence="6">
        <dbReference type="Rhea" id="RHEA:33640"/>
    </physiologicalReaction>
</comment>
<keyword evidence="11" id="KW-1185">Reference proteome</keyword>
<comment type="similarity">
    <text evidence="1">Belongs to the ATP-dependent AMP-binding enzyme family.</text>
</comment>
<protein>
    <recommendedName>
        <fullName evidence="5">Long-chain-fatty-acid--CoA ligase</fullName>
    </recommendedName>
</protein>
<keyword evidence="3" id="KW-0813">Transport</keyword>
<keyword evidence="2" id="KW-0436">Ligase</keyword>
<dbReference type="InterPro" id="IPR000873">
    <property type="entry name" value="AMP-dep_synth/lig_dom"/>
</dbReference>
<name>A0AB34GJD2_ESCRO</name>
<comment type="catalytic activity">
    <reaction evidence="4">
        <text>a very long-chain fatty acid + ATP + CoA = a very long-chain fatty acyl-CoA + AMP + diphosphate</text>
        <dbReference type="Rhea" id="RHEA:54536"/>
        <dbReference type="ChEBI" id="CHEBI:30616"/>
        <dbReference type="ChEBI" id="CHEBI:33019"/>
        <dbReference type="ChEBI" id="CHEBI:57287"/>
        <dbReference type="ChEBI" id="CHEBI:58950"/>
        <dbReference type="ChEBI" id="CHEBI:138261"/>
        <dbReference type="ChEBI" id="CHEBI:456215"/>
    </reaction>
    <physiologicalReaction direction="left-to-right" evidence="4">
        <dbReference type="Rhea" id="RHEA:54537"/>
    </physiologicalReaction>
</comment>
<reference evidence="8 11" key="1">
    <citation type="submission" date="2022-11" db="EMBL/GenBank/DDBJ databases">
        <title>Whole genome sequence of Eschrichtius robustus ER-17-0199.</title>
        <authorList>
            <person name="Bruniche-Olsen A."/>
            <person name="Black A.N."/>
            <person name="Fields C.J."/>
            <person name="Walden K."/>
            <person name="Dewoody J.A."/>
        </authorList>
    </citation>
    <scope>NUCLEOTIDE SEQUENCE [LARGE SCALE GENOMIC DNA]</scope>
    <source>
        <strain evidence="8">ER-17-0199</strain>
        <tissue evidence="8">Blubber</tissue>
    </source>
</reference>
<dbReference type="GO" id="GO:0044539">
    <property type="term" value="P:long-chain fatty acid import into cell"/>
    <property type="evidence" value="ECO:0007669"/>
    <property type="project" value="TreeGrafter"/>
</dbReference>
<dbReference type="PANTHER" id="PTHR43107">
    <property type="entry name" value="LONG-CHAIN FATTY ACID TRANSPORT PROTEIN"/>
    <property type="match status" value="1"/>
</dbReference>
<gene>
    <name evidence="10" type="ORF">J1605_000074</name>
    <name evidence="9" type="ORF">J1605_009286</name>
    <name evidence="8" type="ORF">J1605_012834</name>
</gene>
<evidence type="ECO:0000313" key="10">
    <source>
        <dbReference type="EMBL" id="KAJ8783556.1"/>
    </source>
</evidence>
<dbReference type="GO" id="GO:0008206">
    <property type="term" value="P:bile acid metabolic process"/>
    <property type="evidence" value="ECO:0007669"/>
    <property type="project" value="TreeGrafter"/>
</dbReference>
<evidence type="ECO:0000313" key="9">
    <source>
        <dbReference type="EMBL" id="KAJ8783343.1"/>
    </source>
</evidence>
<dbReference type="EMBL" id="JAIQCJ010002086">
    <property type="protein sequence ID" value="KAJ8783343.1"/>
    <property type="molecule type" value="Genomic_DNA"/>
</dbReference>
<dbReference type="GO" id="GO:0005789">
    <property type="term" value="C:endoplasmic reticulum membrane"/>
    <property type="evidence" value="ECO:0007669"/>
    <property type="project" value="TreeGrafter"/>
</dbReference>
<sequence length="175" mass="19671">MLPVIYAVLAGVLLLPLLMNLCSPYFFQDVSYFLRLARMARQVRRHGQRRPVRTILHAFLERAHQSPHKPFLLFRDQTLTYVQVDRRSNQVARALRDRLGLRQGECVAIFLGNEPAYVWLWLGLAKLGCAMACLNCNIRGKSLLHCFQCCGAKVLLASPGEPGDRRALAPGSSAP</sequence>
<evidence type="ECO:0000313" key="8">
    <source>
        <dbReference type="EMBL" id="KAJ8779198.1"/>
    </source>
</evidence>